<dbReference type="Proteomes" id="UP001152795">
    <property type="component" value="Unassembled WGS sequence"/>
</dbReference>
<feature type="non-terminal residue" evidence="1">
    <location>
        <position position="1"/>
    </location>
</feature>
<protein>
    <submittedName>
        <fullName evidence="1">Uncharacterized transposon-derived</fullName>
    </submittedName>
</protein>
<dbReference type="PANTHER" id="PTHR31511">
    <property type="entry name" value="PROTEIN CBG23764"/>
    <property type="match status" value="1"/>
</dbReference>
<evidence type="ECO:0000313" key="1">
    <source>
        <dbReference type="EMBL" id="CAB4041307.1"/>
    </source>
</evidence>
<evidence type="ECO:0000313" key="2">
    <source>
        <dbReference type="Proteomes" id="UP001152795"/>
    </source>
</evidence>
<dbReference type="EMBL" id="CACRXK020028113">
    <property type="protein sequence ID" value="CAB4041307.1"/>
    <property type="molecule type" value="Genomic_DNA"/>
</dbReference>
<comment type="caution">
    <text evidence="1">The sequence shown here is derived from an EMBL/GenBank/DDBJ whole genome shotgun (WGS) entry which is preliminary data.</text>
</comment>
<dbReference type="OrthoDB" id="2331628at2759"/>
<name>A0A6S7K9B5_PARCT</name>
<gene>
    <name evidence="1" type="ORF">PACLA_8A043348</name>
</gene>
<reference evidence="1" key="1">
    <citation type="submission" date="2020-04" db="EMBL/GenBank/DDBJ databases">
        <authorList>
            <person name="Alioto T."/>
            <person name="Alioto T."/>
            <person name="Gomez Garrido J."/>
        </authorList>
    </citation>
    <scope>NUCLEOTIDE SEQUENCE</scope>
    <source>
        <strain evidence="1">A484AB</strain>
    </source>
</reference>
<organism evidence="1 2">
    <name type="scientific">Paramuricea clavata</name>
    <name type="common">Red gorgonian</name>
    <name type="synonym">Violescent sea-whip</name>
    <dbReference type="NCBI Taxonomy" id="317549"/>
    <lineage>
        <taxon>Eukaryota</taxon>
        <taxon>Metazoa</taxon>
        <taxon>Cnidaria</taxon>
        <taxon>Anthozoa</taxon>
        <taxon>Octocorallia</taxon>
        <taxon>Malacalcyonacea</taxon>
        <taxon>Plexauridae</taxon>
        <taxon>Paramuricea</taxon>
    </lineage>
</organism>
<dbReference type="PANTHER" id="PTHR31511:SF12">
    <property type="entry name" value="RHO TERMINATION FACTOR N-TERMINAL DOMAIN-CONTAINING PROTEIN"/>
    <property type="match status" value="1"/>
</dbReference>
<sequence length="254" mass="30030">KDLKPVYEILRKVTPINMTEKDEKNYAGSDNCYACNIQFGTVRINEWNGKEEKVIKCRDHCHITGKYRGAACDKCNLRMRTPKFVPILFHNLESYDAHLFVKSLGLSEGDEEKTLCLEMRFLDSYKFTLASLDYLASTLSKDDFHTLESQLEHSGIELLKRKGVFPYEFMTGYDKLQYDRLPSKKEFYSKLNNTDISDEDYEHAQKVWKAFDCKTMHVMFYQGKTRAYSRSYHVPHGRERNTRWNQHDNEKIRK</sequence>
<dbReference type="SUPFAM" id="SSF54060">
    <property type="entry name" value="His-Me finger endonucleases"/>
    <property type="match status" value="1"/>
</dbReference>
<proteinExistence type="predicted"/>
<dbReference type="Gene3D" id="3.40.1800.10">
    <property type="entry name" value="His-Me finger endonucleases"/>
    <property type="match status" value="1"/>
</dbReference>
<keyword evidence="2" id="KW-1185">Reference proteome</keyword>
<dbReference type="InterPro" id="IPR038563">
    <property type="entry name" value="Endonuclease_7_sf"/>
</dbReference>
<dbReference type="AlphaFoldDB" id="A0A6S7K9B5"/>
<dbReference type="InterPro" id="IPR044925">
    <property type="entry name" value="His-Me_finger_sf"/>
</dbReference>
<accession>A0A6S7K9B5</accession>
<feature type="non-terminal residue" evidence="1">
    <location>
        <position position="254"/>
    </location>
</feature>